<organism evidence="1 2">
    <name type="scientific">Salibacterium salarium</name>
    <dbReference type="NCBI Taxonomy" id="284579"/>
    <lineage>
        <taxon>Bacteria</taxon>
        <taxon>Bacillati</taxon>
        <taxon>Bacillota</taxon>
        <taxon>Bacilli</taxon>
        <taxon>Bacillales</taxon>
        <taxon>Bacillaceae</taxon>
    </lineage>
</organism>
<evidence type="ECO:0000313" key="1">
    <source>
        <dbReference type="EMBL" id="RSL28690.1"/>
    </source>
</evidence>
<gene>
    <name evidence="1" type="ORF">D7Z54_35320</name>
</gene>
<dbReference type="AlphaFoldDB" id="A0A428MRI6"/>
<proteinExistence type="predicted"/>
<name>A0A428MRI6_9BACI</name>
<reference evidence="1 2" key="1">
    <citation type="submission" date="2018-10" db="EMBL/GenBank/DDBJ databases">
        <title>Draft genome sequence of Bacillus salarius IM0101, isolated from a hypersaline soil in Inner Mongolia, China.</title>
        <authorList>
            <person name="Yamprayoonswat W."/>
            <person name="Boonvisut S."/>
            <person name="Jumpathong W."/>
            <person name="Sittihan S."/>
            <person name="Ruangsuj P."/>
            <person name="Wanthongcharoen S."/>
            <person name="Thongpramul N."/>
            <person name="Pimmason S."/>
            <person name="Yu B."/>
            <person name="Yasawong M."/>
        </authorList>
    </citation>
    <scope>NUCLEOTIDE SEQUENCE [LARGE SCALE GENOMIC DNA]</scope>
    <source>
        <strain evidence="1 2">IM0101</strain>
    </source>
</reference>
<evidence type="ECO:0000313" key="2">
    <source>
        <dbReference type="Proteomes" id="UP000275076"/>
    </source>
</evidence>
<protein>
    <submittedName>
        <fullName evidence="1">CGNR zinc finger domain-containing protein</fullName>
    </submittedName>
</protein>
<comment type="caution">
    <text evidence="1">The sequence shown here is derived from an EMBL/GenBank/DDBJ whole genome shotgun (WGS) entry which is preliminary data.</text>
</comment>
<sequence length="34" mass="3827">MDKLLYVIGGTAWINLVNTTYNSNKQKIDILADT</sequence>
<keyword evidence="2" id="KW-1185">Reference proteome</keyword>
<accession>A0A428MRI6</accession>
<dbReference type="EMBL" id="RBVX01000244">
    <property type="protein sequence ID" value="RSL28690.1"/>
    <property type="molecule type" value="Genomic_DNA"/>
</dbReference>
<dbReference type="Proteomes" id="UP000275076">
    <property type="component" value="Unassembled WGS sequence"/>
</dbReference>
<feature type="non-terminal residue" evidence="1">
    <location>
        <position position="34"/>
    </location>
</feature>